<reference evidence="2 3" key="1">
    <citation type="submission" date="2018-05" db="EMBL/GenBank/DDBJ databases">
        <title>genome sequencing of Nitrosopumilus sp. NM25.</title>
        <authorList>
            <person name="Mori K."/>
            <person name="Nakagawa T."/>
        </authorList>
    </citation>
    <scope>NUCLEOTIDE SEQUENCE [LARGE SCALE GENOMIC DNA]</scope>
    <source>
        <strain evidence="2 3">NM25</strain>
    </source>
</reference>
<dbReference type="Proteomes" id="UP000245829">
    <property type="component" value="Unassembled WGS sequence"/>
</dbReference>
<keyword evidence="3" id="KW-1185">Reference proteome</keyword>
<name>A0A2S2KP04_9ARCH</name>
<keyword evidence="1" id="KW-0812">Transmembrane</keyword>
<evidence type="ECO:0000313" key="2">
    <source>
        <dbReference type="EMBL" id="GBH33369.1"/>
    </source>
</evidence>
<protein>
    <submittedName>
        <fullName evidence="2">Uncharacterized protein</fullName>
    </submittedName>
</protein>
<organism evidence="2 3">
    <name type="scientific">Nitrosopumilus zosterae</name>
    <dbReference type="NCBI Taxonomy" id="718286"/>
    <lineage>
        <taxon>Archaea</taxon>
        <taxon>Nitrososphaerota</taxon>
        <taxon>Nitrososphaeria</taxon>
        <taxon>Nitrosopumilales</taxon>
        <taxon>Nitrosopumilaceae</taxon>
        <taxon>Nitrosopumilus</taxon>
    </lineage>
</organism>
<proteinExistence type="predicted"/>
<dbReference type="OrthoDB" id="385567at2157"/>
<gene>
    <name evidence="2" type="ORF">NZNM25_01600</name>
</gene>
<keyword evidence="1" id="KW-0472">Membrane</keyword>
<comment type="caution">
    <text evidence="2">The sequence shown here is derived from an EMBL/GenBank/DDBJ whole genome shotgun (WGS) entry which is preliminary data.</text>
</comment>
<evidence type="ECO:0000256" key="1">
    <source>
        <dbReference type="SAM" id="Phobius"/>
    </source>
</evidence>
<feature type="transmembrane region" description="Helical" evidence="1">
    <location>
        <begin position="6"/>
        <end position="26"/>
    </location>
</feature>
<dbReference type="EMBL" id="BGKI01000001">
    <property type="protein sequence ID" value="GBH33369.1"/>
    <property type="molecule type" value="Genomic_DNA"/>
</dbReference>
<keyword evidence="1" id="KW-1133">Transmembrane helix</keyword>
<dbReference type="GeneID" id="76209490"/>
<evidence type="ECO:0000313" key="3">
    <source>
        <dbReference type="Proteomes" id="UP000245829"/>
    </source>
</evidence>
<sequence length="122" mass="14344">MTDYRAIFVAIAMLVVFFVFVVPLLLESVSNMNNQEMVENLEDKLIEYCGLSNKVSKIYEVLESLNLDTLDERTKQIYWDLGNGNEVSKCDMLYFYQQLNEDNKKKLNWFEFACNVNDCLKK</sequence>
<dbReference type="RefSeq" id="WP_109876029.1">
    <property type="nucleotide sequence ID" value="NZ_AP026695.1"/>
</dbReference>
<accession>A0A2S2KP04</accession>
<dbReference type="AlphaFoldDB" id="A0A2S2KP04"/>